<proteinExistence type="predicted"/>
<dbReference type="EMBL" id="AAGTQF010000084">
    <property type="protein sequence ID" value="EBR8574319.1"/>
    <property type="molecule type" value="Genomic_DNA"/>
</dbReference>
<dbReference type="Proteomes" id="UP000839708">
    <property type="component" value="Unassembled WGS sequence"/>
</dbReference>
<protein>
    <recommendedName>
        <fullName evidence="2">DUF2913 family protein</fullName>
    </recommendedName>
</protein>
<evidence type="ECO:0000313" key="1">
    <source>
        <dbReference type="EMBL" id="EBR8574319.1"/>
    </source>
</evidence>
<gene>
    <name evidence="1" type="ORF">DOV67_22680</name>
</gene>
<evidence type="ECO:0008006" key="2">
    <source>
        <dbReference type="Google" id="ProtNLM"/>
    </source>
</evidence>
<accession>A0A5U8K6M7</accession>
<organism evidence="1">
    <name type="scientific">Salmonella enterica subsp. enterica serovar Java</name>
    <dbReference type="NCBI Taxonomy" id="224729"/>
    <lineage>
        <taxon>Bacteria</taxon>
        <taxon>Pseudomonadati</taxon>
        <taxon>Pseudomonadota</taxon>
        <taxon>Gammaproteobacteria</taxon>
        <taxon>Enterobacterales</taxon>
        <taxon>Enterobacteriaceae</taxon>
        <taxon>Salmonella</taxon>
    </lineage>
</organism>
<comment type="caution">
    <text evidence="1">The sequence shown here is derived from an EMBL/GenBank/DDBJ whole genome shotgun (WGS) entry which is preliminary data.</text>
</comment>
<sequence length="238" mass="27463">MTSTEHPARHLLRCMLMALRAANEEIKFHSEKERRRWLREWLRSARKTEPFHRLPDEIDTLRQLLDRNLSMSIEDVLSTLLTNSAAADNCDLFRFRAALSAAMKKGWHTAICRYNDEIVHETLRLAGTGSRKRHILQLSRTEEYFAPTGEMTAPVTFLLIQPQNRNQETVEQIFHAERFQVVTGREGMLNGKSVRTLWIGRHTLPETVWGARPGERCTWKPAYADNASASASSDRNLH</sequence>
<reference evidence="1" key="1">
    <citation type="submission" date="2018-06" db="EMBL/GenBank/DDBJ databases">
        <authorList>
            <person name="Ashton P.M."/>
            <person name="Dallman T."/>
            <person name="Nair S."/>
            <person name="De Pinna E."/>
            <person name="Peters T."/>
            <person name="Grant K."/>
        </authorList>
    </citation>
    <scope>NUCLEOTIDE SEQUENCE [LARGE SCALE GENOMIC DNA]</scope>
    <source>
        <strain evidence="1">498895</strain>
    </source>
</reference>
<dbReference type="AlphaFoldDB" id="A0A5U8K6M7"/>
<name>A0A5U8K6M7_SALEB</name>